<dbReference type="InterPro" id="IPR051933">
    <property type="entry name" value="Resuscitation_pf_RpfB"/>
</dbReference>
<dbReference type="Pfam" id="PF06725">
    <property type="entry name" value="3D"/>
    <property type="match status" value="1"/>
</dbReference>
<dbReference type="InterPro" id="IPR036908">
    <property type="entry name" value="RlpA-like_sf"/>
</dbReference>
<dbReference type="InterPro" id="IPR059180">
    <property type="entry name" value="3D_YorM"/>
</dbReference>
<dbReference type="EMBL" id="DVLU01000053">
    <property type="protein sequence ID" value="HIT85336.1"/>
    <property type="molecule type" value="Genomic_DNA"/>
</dbReference>
<gene>
    <name evidence="4" type="ORF">IAA60_05465</name>
</gene>
<feature type="region of interest" description="Disordered" evidence="2">
    <location>
        <begin position="255"/>
        <end position="285"/>
    </location>
</feature>
<dbReference type="AlphaFoldDB" id="A0A9D1KQS3"/>
<dbReference type="PROSITE" id="PS51109">
    <property type="entry name" value="G5"/>
    <property type="match status" value="1"/>
</dbReference>
<dbReference type="PANTHER" id="PTHR39160">
    <property type="entry name" value="CELL WALL-BINDING PROTEIN YOCH"/>
    <property type="match status" value="1"/>
</dbReference>
<organism evidence="4 5">
    <name type="scientific">Candidatus Ornithomonoglobus intestinigallinarum</name>
    <dbReference type="NCBI Taxonomy" id="2840894"/>
    <lineage>
        <taxon>Bacteria</taxon>
        <taxon>Bacillati</taxon>
        <taxon>Bacillota</taxon>
        <taxon>Clostridia</taxon>
        <taxon>Candidatus Ornithomonoglobus</taxon>
    </lineage>
</organism>
<evidence type="ECO:0000259" key="3">
    <source>
        <dbReference type="PROSITE" id="PS51109"/>
    </source>
</evidence>
<dbReference type="InterPro" id="IPR007137">
    <property type="entry name" value="DUF348"/>
</dbReference>
<evidence type="ECO:0000256" key="2">
    <source>
        <dbReference type="SAM" id="MobiDB-lite"/>
    </source>
</evidence>
<evidence type="ECO:0000313" key="4">
    <source>
        <dbReference type="EMBL" id="HIT85336.1"/>
    </source>
</evidence>
<dbReference type="Proteomes" id="UP000824165">
    <property type="component" value="Unassembled WGS sequence"/>
</dbReference>
<dbReference type="SMART" id="SM01208">
    <property type="entry name" value="G5"/>
    <property type="match status" value="1"/>
</dbReference>
<dbReference type="Gene3D" id="2.20.230.10">
    <property type="entry name" value="Resuscitation-promoting factor rpfb"/>
    <property type="match status" value="1"/>
</dbReference>
<comment type="caution">
    <text evidence="4">The sequence shown here is derived from an EMBL/GenBank/DDBJ whole genome shotgun (WGS) entry which is preliminary data.</text>
</comment>
<dbReference type="GO" id="GO:0019867">
    <property type="term" value="C:outer membrane"/>
    <property type="evidence" value="ECO:0007669"/>
    <property type="project" value="InterPro"/>
</dbReference>
<evidence type="ECO:0000256" key="1">
    <source>
        <dbReference type="ARBA" id="ARBA00022729"/>
    </source>
</evidence>
<proteinExistence type="predicted"/>
<dbReference type="Pfam" id="PF03990">
    <property type="entry name" value="DUF348"/>
    <property type="match status" value="2"/>
</dbReference>
<dbReference type="Pfam" id="PF07501">
    <property type="entry name" value="G5"/>
    <property type="match status" value="1"/>
</dbReference>
<accession>A0A9D1KQS3</accession>
<dbReference type="CDD" id="cd14667">
    <property type="entry name" value="3D_containing_proteins"/>
    <property type="match status" value="1"/>
</dbReference>
<dbReference type="GO" id="GO:0004553">
    <property type="term" value="F:hydrolase activity, hydrolyzing O-glycosyl compounds"/>
    <property type="evidence" value="ECO:0007669"/>
    <property type="project" value="InterPro"/>
</dbReference>
<dbReference type="SUPFAM" id="SSF50685">
    <property type="entry name" value="Barwin-like endoglucanases"/>
    <property type="match status" value="1"/>
</dbReference>
<keyword evidence="1" id="KW-0732">Signal</keyword>
<dbReference type="InterPro" id="IPR010611">
    <property type="entry name" value="3D_dom"/>
</dbReference>
<reference evidence="4" key="2">
    <citation type="journal article" date="2021" name="PeerJ">
        <title>Extensive microbial diversity within the chicken gut microbiome revealed by metagenomics and culture.</title>
        <authorList>
            <person name="Gilroy R."/>
            <person name="Ravi A."/>
            <person name="Getino M."/>
            <person name="Pursley I."/>
            <person name="Horton D.L."/>
            <person name="Alikhan N.F."/>
            <person name="Baker D."/>
            <person name="Gharbi K."/>
            <person name="Hall N."/>
            <person name="Watson M."/>
            <person name="Adriaenssens E.M."/>
            <person name="Foster-Nyarko E."/>
            <person name="Jarju S."/>
            <person name="Secka A."/>
            <person name="Antonio M."/>
            <person name="Oren A."/>
            <person name="Chaudhuri R.R."/>
            <person name="La Ragione R."/>
            <person name="Hildebrand F."/>
            <person name="Pallen M.J."/>
        </authorList>
    </citation>
    <scope>NUCLEOTIDE SEQUENCE</scope>
    <source>
        <strain evidence="4">CHK181-108</strain>
    </source>
</reference>
<dbReference type="InterPro" id="IPR011098">
    <property type="entry name" value="G5_dom"/>
</dbReference>
<dbReference type="PANTHER" id="PTHR39160:SF4">
    <property type="entry name" value="RESUSCITATION-PROMOTING FACTOR RPFB"/>
    <property type="match status" value="1"/>
</dbReference>
<feature type="region of interest" description="Disordered" evidence="2">
    <location>
        <begin position="84"/>
        <end position="120"/>
    </location>
</feature>
<name>A0A9D1KQS3_9FIRM</name>
<evidence type="ECO:0000313" key="5">
    <source>
        <dbReference type="Proteomes" id="UP000824165"/>
    </source>
</evidence>
<feature type="compositionally biased region" description="Polar residues" evidence="2">
    <location>
        <begin position="264"/>
        <end position="283"/>
    </location>
</feature>
<dbReference type="Gene3D" id="2.40.40.10">
    <property type="entry name" value="RlpA-like domain"/>
    <property type="match status" value="1"/>
</dbReference>
<protein>
    <submittedName>
        <fullName evidence="4">G5 domain-containing protein</fullName>
    </submittedName>
</protein>
<feature type="domain" description="G5" evidence="3">
    <location>
        <begin position="178"/>
        <end position="258"/>
    </location>
</feature>
<dbReference type="GO" id="GO:0009254">
    <property type="term" value="P:peptidoglycan turnover"/>
    <property type="evidence" value="ECO:0007669"/>
    <property type="project" value="InterPro"/>
</dbReference>
<reference evidence="4" key="1">
    <citation type="submission" date="2020-10" db="EMBL/GenBank/DDBJ databases">
        <authorList>
            <person name="Gilroy R."/>
        </authorList>
    </citation>
    <scope>NUCLEOTIDE SEQUENCE</scope>
    <source>
        <strain evidence="4">CHK181-108</strain>
    </source>
</reference>
<sequence length="388" mass="41263">MDEQRMNFINDIRERRARNRRRRMRRRAAMLTALMLAATASCGFVYTASANEITLTEINEFTGQSSTTVIKTHASSVEEILDEHGMSVSEADKISVSSSEPAATEEPAQENTDSGRAGDITGDANIVVMRGKQVTVKTKDGEQVVNVTKADAKAALEEAGITVGENDEVKADGDVIELVSVTEKEEVTTEPVPFETEYVEDDTLTAGETKVSTEGQEGEKTIIHKITFKDGAEVNRELVSEDITKEPVNKVVLKGTKPAATPGPTVSQASAVTGGSDTGNTIDGHSYSRKITMRATAYSTHPSENGGYTVSAMGNPLGHGIVAVDPSVIPLGSKVYVAAADGSWVYGVASAEDTGGAIKGNKIDLCYEGSVSEVNTFGVRDCVVYILD</sequence>
<feature type="compositionally biased region" description="Basic and acidic residues" evidence="2">
    <location>
        <begin position="84"/>
        <end position="93"/>
    </location>
</feature>